<evidence type="ECO:0000313" key="1">
    <source>
        <dbReference type="EMBL" id="KKL07126.1"/>
    </source>
</evidence>
<comment type="caution">
    <text evidence="1">The sequence shown here is derived from an EMBL/GenBank/DDBJ whole genome shotgun (WGS) entry which is preliminary data.</text>
</comment>
<sequence length="65" mass="6606">LQAIANTTYIIPIDADDISRSLSSVQKNFNTVGITIDSSGGATIGAVLAVLSQPRYSGANAPSAL</sequence>
<gene>
    <name evidence="1" type="ORF">LCGC14_2589160</name>
</gene>
<organism evidence="1">
    <name type="scientific">marine sediment metagenome</name>
    <dbReference type="NCBI Taxonomy" id="412755"/>
    <lineage>
        <taxon>unclassified sequences</taxon>
        <taxon>metagenomes</taxon>
        <taxon>ecological metagenomes</taxon>
    </lineage>
</organism>
<dbReference type="AlphaFoldDB" id="A0A0F9CN81"/>
<feature type="non-terminal residue" evidence="1">
    <location>
        <position position="1"/>
    </location>
</feature>
<accession>A0A0F9CN81</accession>
<reference evidence="1" key="1">
    <citation type="journal article" date="2015" name="Nature">
        <title>Complex archaea that bridge the gap between prokaryotes and eukaryotes.</title>
        <authorList>
            <person name="Spang A."/>
            <person name="Saw J.H."/>
            <person name="Jorgensen S.L."/>
            <person name="Zaremba-Niedzwiedzka K."/>
            <person name="Martijn J."/>
            <person name="Lind A.E."/>
            <person name="van Eijk R."/>
            <person name="Schleper C."/>
            <person name="Guy L."/>
            <person name="Ettema T.J."/>
        </authorList>
    </citation>
    <scope>NUCLEOTIDE SEQUENCE</scope>
</reference>
<proteinExistence type="predicted"/>
<name>A0A0F9CN81_9ZZZZ</name>
<dbReference type="EMBL" id="LAZR01043419">
    <property type="protein sequence ID" value="KKL07126.1"/>
    <property type="molecule type" value="Genomic_DNA"/>
</dbReference>
<protein>
    <submittedName>
        <fullName evidence="1">Uncharacterized protein</fullName>
    </submittedName>
</protein>